<keyword evidence="10" id="KW-1185">Reference proteome</keyword>
<keyword evidence="4" id="KW-1003">Cell membrane</keyword>
<name>A0AAE4ALU8_9FIRM</name>
<feature type="transmembrane region" description="Helical" evidence="8">
    <location>
        <begin position="12"/>
        <end position="32"/>
    </location>
</feature>
<feature type="transmembrane region" description="Helical" evidence="8">
    <location>
        <begin position="122"/>
        <end position="143"/>
    </location>
</feature>
<dbReference type="InterPro" id="IPR024529">
    <property type="entry name" value="ECF_trnsprt_substrate-spec"/>
</dbReference>
<dbReference type="AlphaFoldDB" id="A0AAE4ALU8"/>
<keyword evidence="3" id="KW-0813">Transport</keyword>
<evidence type="ECO:0000256" key="8">
    <source>
        <dbReference type="SAM" id="Phobius"/>
    </source>
</evidence>
<comment type="similarity">
    <text evidence="2">Belongs to the prokaryotic riboflavin transporter (P-RFT) (TC 2.A.87) family.</text>
</comment>
<dbReference type="Pfam" id="PF12822">
    <property type="entry name" value="ECF_trnsprt"/>
    <property type="match status" value="1"/>
</dbReference>
<protein>
    <submittedName>
        <fullName evidence="9">Riboflavin transporter FmnP</fullName>
    </submittedName>
</protein>
<comment type="caution">
    <text evidence="9">The sequence shown here is derived from an EMBL/GenBank/DDBJ whole genome shotgun (WGS) entry which is preliminary data.</text>
</comment>
<evidence type="ECO:0000256" key="4">
    <source>
        <dbReference type="ARBA" id="ARBA00022475"/>
    </source>
</evidence>
<proteinExistence type="inferred from homology"/>
<dbReference type="InterPro" id="IPR025720">
    <property type="entry name" value="RibU"/>
</dbReference>
<evidence type="ECO:0000256" key="1">
    <source>
        <dbReference type="ARBA" id="ARBA00004651"/>
    </source>
</evidence>
<dbReference type="PANTHER" id="PTHR38438">
    <property type="entry name" value="RIBOFLAVIN TRANSPORTER RIBU"/>
    <property type="match status" value="1"/>
</dbReference>
<keyword evidence="6 8" id="KW-1133">Transmembrane helix</keyword>
<evidence type="ECO:0000256" key="7">
    <source>
        <dbReference type="ARBA" id="ARBA00023136"/>
    </source>
</evidence>
<evidence type="ECO:0000313" key="10">
    <source>
        <dbReference type="Proteomes" id="UP001241537"/>
    </source>
</evidence>
<keyword evidence="7 8" id="KW-0472">Membrane</keyword>
<feature type="transmembrane region" description="Helical" evidence="8">
    <location>
        <begin position="52"/>
        <end position="74"/>
    </location>
</feature>
<evidence type="ECO:0000313" key="9">
    <source>
        <dbReference type="EMBL" id="MDQ0152952.1"/>
    </source>
</evidence>
<dbReference type="Gene3D" id="1.10.1760.20">
    <property type="match status" value="1"/>
</dbReference>
<keyword evidence="5 8" id="KW-0812">Transmembrane</keyword>
<dbReference type="Proteomes" id="UP001241537">
    <property type="component" value="Unassembled WGS sequence"/>
</dbReference>
<gene>
    <name evidence="9" type="ORF">J2S20_001658</name>
</gene>
<evidence type="ECO:0000256" key="6">
    <source>
        <dbReference type="ARBA" id="ARBA00022989"/>
    </source>
</evidence>
<accession>A0AAE4ALU8</accession>
<dbReference type="RefSeq" id="WP_307254928.1">
    <property type="nucleotide sequence ID" value="NZ_JAUSTO010000010.1"/>
</dbReference>
<feature type="transmembrane region" description="Helical" evidence="8">
    <location>
        <begin position="86"/>
        <end position="110"/>
    </location>
</feature>
<organism evidence="9 10">
    <name type="scientific">Moryella indoligenes</name>
    <dbReference type="NCBI Taxonomy" id="371674"/>
    <lineage>
        <taxon>Bacteria</taxon>
        <taxon>Bacillati</taxon>
        <taxon>Bacillota</taxon>
        <taxon>Clostridia</taxon>
        <taxon>Lachnospirales</taxon>
        <taxon>Lachnospiraceae</taxon>
        <taxon>Moryella</taxon>
    </lineage>
</organism>
<reference evidence="9" key="1">
    <citation type="submission" date="2023-07" db="EMBL/GenBank/DDBJ databases">
        <title>Genomic Encyclopedia of Type Strains, Phase IV (KMG-IV): sequencing the most valuable type-strain genomes for metagenomic binning, comparative biology and taxonomic classification.</title>
        <authorList>
            <person name="Goeker M."/>
        </authorList>
    </citation>
    <scope>NUCLEOTIDE SEQUENCE</scope>
    <source>
        <strain evidence="9">DSM 19659</strain>
    </source>
</reference>
<dbReference type="EMBL" id="JAUSTO010000010">
    <property type="protein sequence ID" value="MDQ0152952.1"/>
    <property type="molecule type" value="Genomic_DNA"/>
</dbReference>
<evidence type="ECO:0000256" key="2">
    <source>
        <dbReference type="ARBA" id="ARBA00005540"/>
    </source>
</evidence>
<sequence>MSNLQNKVAENMLFVAEFAALVFVIFLIAYVVEKRIHLKNGDRERILSTRKLAMIGIFSAISAVLMTIELPVPFAPPFYKIDLSELPILIICFAYGPVAGVMTEFIKILLKLVIKSTSTAFVGELANFSVGCAMVLPAGIIYLEKKTKHMAMLACFVGVLCMTVFGSAFNAVYLLPKFSELYGMPLDAIVGMGTAINPRIVNVQTMAIFAVAPLNLLKGGIDMLLTRLLYKRLSVILKDRSGRR</sequence>
<evidence type="ECO:0000256" key="3">
    <source>
        <dbReference type="ARBA" id="ARBA00022448"/>
    </source>
</evidence>
<evidence type="ECO:0000256" key="5">
    <source>
        <dbReference type="ARBA" id="ARBA00022692"/>
    </source>
</evidence>
<dbReference type="GO" id="GO:0032217">
    <property type="term" value="F:riboflavin transmembrane transporter activity"/>
    <property type="evidence" value="ECO:0007669"/>
    <property type="project" value="UniProtKB-UniRule"/>
</dbReference>
<comment type="subcellular location">
    <subcellularLocation>
        <location evidence="1">Cell membrane</location>
        <topology evidence="1">Multi-pass membrane protein</topology>
    </subcellularLocation>
</comment>
<feature type="transmembrane region" description="Helical" evidence="8">
    <location>
        <begin position="149"/>
        <end position="175"/>
    </location>
</feature>
<dbReference type="GO" id="GO:0005886">
    <property type="term" value="C:plasma membrane"/>
    <property type="evidence" value="ECO:0007669"/>
    <property type="project" value="UniProtKB-SubCell"/>
</dbReference>
<dbReference type="PANTHER" id="PTHR38438:SF1">
    <property type="entry name" value="RIBOFLAVIN TRANSPORTER RIBU"/>
    <property type="match status" value="1"/>
</dbReference>